<dbReference type="InterPro" id="IPR006140">
    <property type="entry name" value="D-isomer_DH_NAD-bd"/>
</dbReference>
<dbReference type="GO" id="GO:0051287">
    <property type="term" value="F:NAD binding"/>
    <property type="evidence" value="ECO:0007669"/>
    <property type="project" value="InterPro"/>
</dbReference>
<dbReference type="SUPFAM" id="SSF52283">
    <property type="entry name" value="Formate/glycerate dehydrogenase catalytic domain-like"/>
    <property type="match status" value="1"/>
</dbReference>
<dbReference type="CDD" id="cd05300">
    <property type="entry name" value="2-Hacid_dh_1"/>
    <property type="match status" value="1"/>
</dbReference>
<dbReference type="Gene3D" id="3.40.50.720">
    <property type="entry name" value="NAD(P)-binding Rossmann-like Domain"/>
    <property type="match status" value="2"/>
</dbReference>
<accession>A0A644ZJ98</accession>
<dbReference type="PANTHER" id="PTHR43333:SF1">
    <property type="entry name" value="D-ISOMER SPECIFIC 2-HYDROXYACID DEHYDROGENASE NAD-BINDING DOMAIN-CONTAINING PROTEIN"/>
    <property type="match status" value="1"/>
</dbReference>
<sequence>MCYTLSNCVRGSALAETGGARLLKILAVNYFEWPTENYEVFSKMGYEIDVVKPSDPPPVDDYEVGFFEASYMTAHAEKLKNIKFVQMQTAGHNHLPVEFMRSNPGIQFCGGSGSYGKSISEWAICGALQILRQTPLFEGYRLEKKWSWEGSYDSRELWGSVCGVLGTGDIGTECAKKLHAFNCHVIGLNTSGHKAEHFDECLPTTSIDELCSRCDVLINTLPLTPGTKMLVGRAQLEKCKKTAVIVNVSRGGIIDEEALADMLDAGLLAGAAFDCYAVEPVPPESRLWDTKNFILNPHCCGVTMGLSRRYLEHYIQNAERYIHGQPLVGVITPGRGY</sequence>
<evidence type="ECO:0000259" key="3">
    <source>
        <dbReference type="Pfam" id="PF02826"/>
    </source>
</evidence>
<dbReference type="EC" id="1.1.1.79" evidence="4"/>
<evidence type="ECO:0000256" key="1">
    <source>
        <dbReference type="ARBA" id="ARBA00023002"/>
    </source>
</evidence>
<keyword evidence="1 4" id="KW-0560">Oxidoreductase</keyword>
<gene>
    <name evidence="4" type="primary">ghrA_6</name>
    <name evidence="4" type="ORF">SDC9_87455</name>
</gene>
<dbReference type="Pfam" id="PF02826">
    <property type="entry name" value="2-Hacid_dh_C"/>
    <property type="match status" value="1"/>
</dbReference>
<comment type="caution">
    <text evidence="4">The sequence shown here is derived from an EMBL/GenBank/DDBJ whole genome shotgun (WGS) entry which is preliminary data.</text>
</comment>
<proteinExistence type="predicted"/>
<dbReference type="AlphaFoldDB" id="A0A644ZJ98"/>
<reference evidence="4" key="1">
    <citation type="submission" date="2019-08" db="EMBL/GenBank/DDBJ databases">
        <authorList>
            <person name="Kucharzyk K."/>
            <person name="Murdoch R.W."/>
            <person name="Higgins S."/>
            <person name="Loffler F."/>
        </authorList>
    </citation>
    <scope>NUCLEOTIDE SEQUENCE</scope>
</reference>
<protein>
    <submittedName>
        <fullName evidence="4">Glyoxylate/hydroxypyruvate reductase A</fullName>
        <ecNumber evidence="4">1.1.1.79</ecNumber>
    </submittedName>
</protein>
<keyword evidence="2" id="KW-0520">NAD</keyword>
<organism evidence="4">
    <name type="scientific">bioreactor metagenome</name>
    <dbReference type="NCBI Taxonomy" id="1076179"/>
    <lineage>
        <taxon>unclassified sequences</taxon>
        <taxon>metagenomes</taxon>
        <taxon>ecological metagenomes</taxon>
    </lineage>
</organism>
<feature type="domain" description="D-isomer specific 2-hydroxyacid dehydrogenase NAD-binding" evidence="3">
    <location>
        <begin position="127"/>
        <end position="299"/>
    </location>
</feature>
<dbReference type="PROSITE" id="PS00671">
    <property type="entry name" value="D_2_HYDROXYACID_DH_3"/>
    <property type="match status" value="1"/>
</dbReference>
<dbReference type="InterPro" id="IPR036291">
    <property type="entry name" value="NAD(P)-bd_dom_sf"/>
</dbReference>
<evidence type="ECO:0000313" key="4">
    <source>
        <dbReference type="EMBL" id="MPM40807.1"/>
    </source>
</evidence>
<dbReference type="InterPro" id="IPR029753">
    <property type="entry name" value="D-isomer_DH_CS"/>
</dbReference>
<dbReference type="EMBL" id="VSSQ01009134">
    <property type="protein sequence ID" value="MPM40807.1"/>
    <property type="molecule type" value="Genomic_DNA"/>
</dbReference>
<dbReference type="GO" id="GO:0030267">
    <property type="term" value="F:glyoxylate reductase (NADPH) activity"/>
    <property type="evidence" value="ECO:0007669"/>
    <property type="project" value="UniProtKB-EC"/>
</dbReference>
<keyword evidence="4" id="KW-0670">Pyruvate</keyword>
<evidence type="ECO:0000256" key="2">
    <source>
        <dbReference type="ARBA" id="ARBA00023027"/>
    </source>
</evidence>
<name>A0A644ZJ98_9ZZZZ</name>
<dbReference type="PANTHER" id="PTHR43333">
    <property type="entry name" value="2-HACID_DH_C DOMAIN-CONTAINING PROTEIN"/>
    <property type="match status" value="1"/>
</dbReference>
<dbReference type="SUPFAM" id="SSF51735">
    <property type="entry name" value="NAD(P)-binding Rossmann-fold domains"/>
    <property type="match status" value="1"/>
</dbReference>